<evidence type="ECO:0000256" key="5">
    <source>
        <dbReference type="PROSITE-ProRule" id="PRU00335"/>
    </source>
</evidence>
<dbReference type="SUPFAM" id="SSF46689">
    <property type="entry name" value="Homeodomain-like"/>
    <property type="match status" value="1"/>
</dbReference>
<evidence type="ECO:0000256" key="2">
    <source>
        <dbReference type="ARBA" id="ARBA00023015"/>
    </source>
</evidence>
<evidence type="ECO:0000313" key="7">
    <source>
        <dbReference type="EMBL" id="MBP2437258.1"/>
    </source>
</evidence>
<keyword evidence="3 5" id="KW-0238">DNA-binding</keyword>
<dbReference type="RefSeq" id="WP_165134424.1">
    <property type="nucleotide sequence ID" value="NZ_CP049253.1"/>
</dbReference>
<dbReference type="PANTHER" id="PTHR30055">
    <property type="entry name" value="HTH-TYPE TRANSCRIPTIONAL REGULATOR RUTR"/>
    <property type="match status" value="1"/>
</dbReference>
<evidence type="ECO:0000256" key="4">
    <source>
        <dbReference type="ARBA" id="ARBA00023163"/>
    </source>
</evidence>
<keyword evidence="2" id="KW-0805">Transcription regulation</keyword>
<dbReference type="InterPro" id="IPR039538">
    <property type="entry name" value="BetI_C"/>
</dbReference>
<evidence type="ECO:0000256" key="3">
    <source>
        <dbReference type="ARBA" id="ARBA00023125"/>
    </source>
</evidence>
<dbReference type="Gene3D" id="1.10.357.10">
    <property type="entry name" value="Tetracycline Repressor, domain 2"/>
    <property type="match status" value="1"/>
</dbReference>
<dbReference type="InterPro" id="IPR050109">
    <property type="entry name" value="HTH-type_TetR-like_transc_reg"/>
</dbReference>
<dbReference type="Pfam" id="PF00440">
    <property type="entry name" value="TetR_N"/>
    <property type="match status" value="1"/>
</dbReference>
<keyword evidence="8" id="KW-1185">Reference proteome</keyword>
<keyword evidence="1" id="KW-0678">Repressor</keyword>
<evidence type="ECO:0000259" key="6">
    <source>
        <dbReference type="PROSITE" id="PS50977"/>
    </source>
</evidence>
<sequence>MSRTMDRDARKAQLAEAVWQVILDQGISAVSVRTVAERAGVVVGSLRHVFPTRSELVRFSAELMVERATERLLATTPHDDPREYVFAIVQHVLPLEVDSRAELEVNLALFAERAAVPELVEVRDDAHRQLAGLSVRLVEMLTGERDTPATTRQARRLHALVDGLAFHLIHQSPEDDCAWALDIIRDEIATISDT</sequence>
<reference evidence="7 8" key="1">
    <citation type="submission" date="2021-03" db="EMBL/GenBank/DDBJ databases">
        <title>Sequencing the genomes of 1000 actinobacteria strains.</title>
        <authorList>
            <person name="Klenk H.-P."/>
        </authorList>
    </citation>
    <scope>NUCLEOTIDE SEQUENCE [LARGE SCALE GENOMIC DNA]</scope>
    <source>
        <strain evidence="7 8">DSM 24221</strain>
    </source>
</reference>
<dbReference type="SUPFAM" id="SSF48498">
    <property type="entry name" value="Tetracyclin repressor-like, C-terminal domain"/>
    <property type="match status" value="1"/>
</dbReference>
<dbReference type="InterPro" id="IPR001647">
    <property type="entry name" value="HTH_TetR"/>
</dbReference>
<accession>A0ABS4ZJS5</accession>
<dbReference type="Proteomes" id="UP001519362">
    <property type="component" value="Unassembled WGS sequence"/>
</dbReference>
<protein>
    <submittedName>
        <fullName evidence="7">AcrR family transcriptional regulator</fullName>
    </submittedName>
</protein>
<evidence type="ECO:0000256" key="1">
    <source>
        <dbReference type="ARBA" id="ARBA00022491"/>
    </source>
</evidence>
<evidence type="ECO:0000313" key="8">
    <source>
        <dbReference type="Proteomes" id="UP001519362"/>
    </source>
</evidence>
<name>A0ABS4ZJS5_9MICO</name>
<dbReference type="PANTHER" id="PTHR30055:SF234">
    <property type="entry name" value="HTH-TYPE TRANSCRIPTIONAL REGULATOR BETI"/>
    <property type="match status" value="1"/>
</dbReference>
<keyword evidence="4" id="KW-0804">Transcription</keyword>
<organism evidence="7 8">
    <name type="scientific">Microbacterium amylolyticum</name>
    <dbReference type="NCBI Taxonomy" id="936337"/>
    <lineage>
        <taxon>Bacteria</taxon>
        <taxon>Bacillati</taxon>
        <taxon>Actinomycetota</taxon>
        <taxon>Actinomycetes</taxon>
        <taxon>Micrococcales</taxon>
        <taxon>Microbacteriaceae</taxon>
        <taxon>Microbacterium</taxon>
    </lineage>
</organism>
<dbReference type="EMBL" id="JAGIOL010000001">
    <property type="protein sequence ID" value="MBP2437258.1"/>
    <property type="molecule type" value="Genomic_DNA"/>
</dbReference>
<dbReference type="InterPro" id="IPR036271">
    <property type="entry name" value="Tet_transcr_reg_TetR-rel_C_sf"/>
</dbReference>
<gene>
    <name evidence="7" type="ORF">JOF34_001844</name>
</gene>
<dbReference type="Pfam" id="PF13977">
    <property type="entry name" value="TetR_C_6"/>
    <property type="match status" value="1"/>
</dbReference>
<dbReference type="InterPro" id="IPR009057">
    <property type="entry name" value="Homeodomain-like_sf"/>
</dbReference>
<feature type="domain" description="HTH tetR-type" evidence="6">
    <location>
        <begin position="8"/>
        <end position="68"/>
    </location>
</feature>
<comment type="caution">
    <text evidence="7">The sequence shown here is derived from an EMBL/GenBank/DDBJ whole genome shotgun (WGS) entry which is preliminary data.</text>
</comment>
<proteinExistence type="predicted"/>
<feature type="DNA-binding region" description="H-T-H motif" evidence="5">
    <location>
        <begin position="31"/>
        <end position="50"/>
    </location>
</feature>
<dbReference type="PROSITE" id="PS50977">
    <property type="entry name" value="HTH_TETR_2"/>
    <property type="match status" value="1"/>
</dbReference>